<evidence type="ECO:0000256" key="1">
    <source>
        <dbReference type="ARBA" id="ARBA00022793"/>
    </source>
</evidence>
<dbReference type="InterPro" id="IPR012001">
    <property type="entry name" value="Thiamin_PyroP_enz_TPP-bd_dom"/>
</dbReference>
<reference evidence="4" key="1">
    <citation type="journal article" date="2008" name="ISME J.">
        <title>Genomic patterns of recombination, clonal divergence and environment in marine microbial populations.</title>
        <authorList>
            <person name="Konstantinidis K.T."/>
            <person name="Delong E.F."/>
        </authorList>
    </citation>
    <scope>NUCLEOTIDE SEQUENCE</scope>
</reference>
<protein>
    <recommendedName>
        <fullName evidence="3">Thiamine pyrophosphate enzyme N-terminal TPP-binding domain-containing protein</fullName>
    </recommendedName>
</protein>
<dbReference type="EMBL" id="EU016590">
    <property type="protein sequence ID" value="ABZ06996.1"/>
    <property type="molecule type" value="Genomic_DNA"/>
</dbReference>
<dbReference type="SUPFAM" id="SSF52518">
    <property type="entry name" value="Thiamin diphosphate-binding fold (THDP-binding)"/>
    <property type="match status" value="1"/>
</dbReference>
<dbReference type="PANTHER" id="PTHR42818:SF1">
    <property type="entry name" value="SULFOPYRUVATE DECARBOXYLASE"/>
    <property type="match status" value="1"/>
</dbReference>
<keyword evidence="2" id="KW-0456">Lyase</keyword>
<keyword evidence="1" id="KW-0210">Decarboxylase</keyword>
<gene>
    <name evidence="4" type="ORF">ALOHA_HF4000ANIW93N21ctg1g3</name>
</gene>
<dbReference type="GO" id="GO:0016831">
    <property type="term" value="F:carboxy-lyase activity"/>
    <property type="evidence" value="ECO:0007669"/>
    <property type="project" value="UniProtKB-KW"/>
</dbReference>
<evidence type="ECO:0000259" key="3">
    <source>
        <dbReference type="Pfam" id="PF02776"/>
    </source>
</evidence>
<dbReference type="Pfam" id="PF02776">
    <property type="entry name" value="TPP_enzyme_N"/>
    <property type="match status" value="1"/>
</dbReference>
<accession>B3T337</accession>
<dbReference type="InterPro" id="IPR029061">
    <property type="entry name" value="THDP-binding"/>
</dbReference>
<organism evidence="4">
    <name type="scientific">uncultured marine microorganism HF4000_ANIW93N21</name>
    <dbReference type="NCBI Taxonomy" id="455527"/>
    <lineage>
        <taxon>unclassified sequences</taxon>
        <taxon>environmental samples</taxon>
    </lineage>
</organism>
<evidence type="ECO:0000256" key="2">
    <source>
        <dbReference type="ARBA" id="ARBA00023239"/>
    </source>
</evidence>
<dbReference type="GO" id="GO:0030976">
    <property type="term" value="F:thiamine pyrophosphate binding"/>
    <property type="evidence" value="ECO:0007669"/>
    <property type="project" value="InterPro"/>
</dbReference>
<dbReference type="AlphaFoldDB" id="B3T337"/>
<feature type="domain" description="Thiamine pyrophosphate enzyme N-terminal TPP-binding" evidence="3">
    <location>
        <begin position="31"/>
        <end position="99"/>
    </location>
</feature>
<dbReference type="InterPro" id="IPR051818">
    <property type="entry name" value="TPP_dependent_decarboxylase"/>
</dbReference>
<evidence type="ECO:0000313" key="4">
    <source>
        <dbReference type="EMBL" id="ABZ06996.1"/>
    </source>
</evidence>
<dbReference type="Gene3D" id="3.40.50.970">
    <property type="match status" value="1"/>
</dbReference>
<name>B3T337_9ZZZZ</name>
<dbReference type="CDD" id="cd07035">
    <property type="entry name" value="TPP_PYR_POX_like"/>
    <property type="match status" value="1"/>
</dbReference>
<sequence>MAVCKLTAHDLCVQREVLKMTQQAAELSPETVLEELKKNGVTHVVWLPDSETNWLYLLMQAEPTLDLITVSREGQAFSTAAGLAVGGAKPVILIQNTGLQESGDSMRGWVMGMHIPVVLMVGYRGYTRHGDNTDTAATYTEPFLNAYNIKYYLIENNDDAGRITRAFEEAEKAQGPVAVLVGDEFHGFNR</sequence>
<proteinExistence type="predicted"/>
<dbReference type="PANTHER" id="PTHR42818">
    <property type="entry name" value="SULFOPYRUVATE DECARBOXYLASE SUBUNIT ALPHA"/>
    <property type="match status" value="1"/>
</dbReference>